<name>A0A7J9M2Z2_GOSSC</name>
<sequence length="63" mass="7560">MIVFLRGSYIICQRVQTLKFAIICKMRDSYMCLVCSRAANWILHSLAYWWKDGDLRHIHSIFH</sequence>
<dbReference type="Proteomes" id="UP000593576">
    <property type="component" value="Unassembled WGS sequence"/>
</dbReference>
<evidence type="ECO:0000313" key="2">
    <source>
        <dbReference type="Proteomes" id="UP000593576"/>
    </source>
</evidence>
<protein>
    <submittedName>
        <fullName evidence="1">Uncharacterized protein</fullName>
    </submittedName>
</protein>
<comment type="caution">
    <text evidence="1">The sequence shown here is derived from an EMBL/GenBank/DDBJ whole genome shotgun (WGS) entry which is preliminary data.</text>
</comment>
<accession>A0A7J9M2Z2</accession>
<gene>
    <name evidence="1" type="ORF">Goshw_011177</name>
</gene>
<evidence type="ECO:0000313" key="1">
    <source>
        <dbReference type="EMBL" id="MBA0865328.1"/>
    </source>
</evidence>
<proteinExistence type="predicted"/>
<dbReference type="AlphaFoldDB" id="A0A7J9M2Z2"/>
<dbReference type="EMBL" id="JABFAF010000009">
    <property type="protein sequence ID" value="MBA0865328.1"/>
    <property type="molecule type" value="Genomic_DNA"/>
</dbReference>
<organism evidence="1 2">
    <name type="scientific">Gossypium schwendimanii</name>
    <name type="common">Cotton</name>
    <dbReference type="NCBI Taxonomy" id="34291"/>
    <lineage>
        <taxon>Eukaryota</taxon>
        <taxon>Viridiplantae</taxon>
        <taxon>Streptophyta</taxon>
        <taxon>Embryophyta</taxon>
        <taxon>Tracheophyta</taxon>
        <taxon>Spermatophyta</taxon>
        <taxon>Magnoliopsida</taxon>
        <taxon>eudicotyledons</taxon>
        <taxon>Gunneridae</taxon>
        <taxon>Pentapetalae</taxon>
        <taxon>rosids</taxon>
        <taxon>malvids</taxon>
        <taxon>Malvales</taxon>
        <taxon>Malvaceae</taxon>
        <taxon>Malvoideae</taxon>
        <taxon>Gossypium</taxon>
    </lineage>
</organism>
<feature type="non-terminal residue" evidence="1">
    <location>
        <position position="63"/>
    </location>
</feature>
<keyword evidence="2" id="KW-1185">Reference proteome</keyword>
<reference evidence="1 2" key="1">
    <citation type="journal article" date="2019" name="Genome Biol. Evol.">
        <title>Insights into the evolution of the New World diploid cottons (Gossypium, subgenus Houzingenia) based on genome sequencing.</title>
        <authorList>
            <person name="Grover C.E."/>
            <person name="Arick M.A. 2nd"/>
            <person name="Thrash A."/>
            <person name="Conover J.L."/>
            <person name="Sanders W.S."/>
            <person name="Peterson D.G."/>
            <person name="Frelichowski J.E."/>
            <person name="Scheffler J.A."/>
            <person name="Scheffler B.E."/>
            <person name="Wendel J.F."/>
        </authorList>
    </citation>
    <scope>NUCLEOTIDE SEQUENCE [LARGE SCALE GENOMIC DNA]</scope>
    <source>
        <strain evidence="1">1</strain>
        <tissue evidence="1">Leaf</tissue>
    </source>
</reference>